<gene>
    <name evidence="3" type="ORF">TWF191_000454</name>
    <name evidence="2" type="ORF">TWF679_001135</name>
</gene>
<dbReference type="Proteomes" id="UP000614610">
    <property type="component" value="Unassembled WGS sequence"/>
</dbReference>
<dbReference type="EMBL" id="WIWT01000112">
    <property type="protein sequence ID" value="KAF3200009.1"/>
    <property type="molecule type" value="Genomic_DNA"/>
</dbReference>
<organism evidence="3 4">
    <name type="scientific">Orbilia oligospora</name>
    <name type="common">Nematode-trapping fungus</name>
    <name type="synonym">Arthrobotrys oligospora</name>
    <dbReference type="NCBI Taxonomy" id="2813651"/>
    <lineage>
        <taxon>Eukaryota</taxon>
        <taxon>Fungi</taxon>
        <taxon>Dikarya</taxon>
        <taxon>Ascomycota</taxon>
        <taxon>Pezizomycotina</taxon>
        <taxon>Orbiliomycetes</taxon>
        <taxon>Orbiliales</taxon>
        <taxon>Orbiliaceae</taxon>
        <taxon>Orbilia</taxon>
    </lineage>
</organism>
<keyword evidence="1" id="KW-0732">Signal</keyword>
<dbReference type="EMBL" id="WIPF01000102">
    <property type="protein sequence ID" value="KAF3209165.1"/>
    <property type="molecule type" value="Genomic_DNA"/>
</dbReference>
<evidence type="ECO:0000256" key="1">
    <source>
        <dbReference type="SAM" id="SignalP"/>
    </source>
</evidence>
<feature type="chain" id="PRO_5041131203" evidence="1">
    <location>
        <begin position="33"/>
        <end position="184"/>
    </location>
</feature>
<dbReference type="Proteomes" id="UP000483672">
    <property type="component" value="Unassembled WGS sequence"/>
</dbReference>
<name>A0A6G1LX23_ORBOL</name>
<evidence type="ECO:0000313" key="2">
    <source>
        <dbReference type="EMBL" id="KAF3200009.1"/>
    </source>
</evidence>
<proteinExistence type="predicted"/>
<comment type="caution">
    <text evidence="3">The sequence shown here is derived from an EMBL/GenBank/DDBJ whole genome shotgun (WGS) entry which is preliminary data.</text>
</comment>
<dbReference type="OrthoDB" id="10299430at2759"/>
<dbReference type="AlphaFoldDB" id="A0A6G1LX23"/>
<reference evidence="3 4" key="1">
    <citation type="submission" date="2019-06" db="EMBL/GenBank/DDBJ databases">
        <authorList>
            <person name="Palmer J.M."/>
        </authorList>
    </citation>
    <scope>NUCLEOTIDE SEQUENCE [LARGE SCALE GENOMIC DNA]</scope>
    <source>
        <strain evidence="3 4">TWF191</strain>
        <strain evidence="2">TWF679</strain>
    </source>
</reference>
<accession>A0A6G1LX23</accession>
<evidence type="ECO:0000313" key="4">
    <source>
        <dbReference type="Proteomes" id="UP000483672"/>
    </source>
</evidence>
<sequence>MAKQSNTRPRGPWSFSLIPIIVSLLFIRFSKAARIPLLSDGISRSHVLYKRGGAFSSCRQCDPANGDTATLYSPSYTIPDNSGSPGWPNSSNHLQVNGLGVDILDPSGGSQSVPLQVTATRSLPHAGGGASSAISELDPSTAQYTIENLNTGATGSGTGGFAGIQVATYPSRSQYTLSRYASAN</sequence>
<feature type="signal peptide" evidence="1">
    <location>
        <begin position="1"/>
        <end position="32"/>
    </location>
</feature>
<evidence type="ECO:0000313" key="3">
    <source>
        <dbReference type="EMBL" id="KAF3209165.1"/>
    </source>
</evidence>
<protein>
    <submittedName>
        <fullName evidence="3">Uncharacterized protein</fullName>
    </submittedName>
</protein>